<dbReference type="EMBL" id="AYKQ01000008">
    <property type="protein sequence ID" value="EWH34222.1"/>
    <property type="molecule type" value="Genomic_DNA"/>
</dbReference>
<comment type="caution">
    <text evidence="1">The sequence shown here is derived from an EMBL/GenBank/DDBJ whole genome shotgun (WGS) entry which is preliminary data.</text>
</comment>
<evidence type="ECO:0000313" key="2">
    <source>
        <dbReference type="Proteomes" id="UP000023555"/>
    </source>
</evidence>
<name>W7RRG3_LYSSH</name>
<dbReference type="Proteomes" id="UP000023555">
    <property type="component" value="Unassembled WGS sequence"/>
</dbReference>
<dbReference type="HOGENOM" id="CLU_3374471_0_0_9"/>
<proteinExistence type="predicted"/>
<dbReference type="AlphaFoldDB" id="W7RRG3"/>
<organism evidence="1 2">
    <name type="scientific">Lysinibacillus sphaericus CBAM5</name>
    <dbReference type="NCBI Taxonomy" id="1400869"/>
    <lineage>
        <taxon>Bacteria</taxon>
        <taxon>Bacillati</taxon>
        <taxon>Bacillota</taxon>
        <taxon>Bacilli</taxon>
        <taxon>Bacillales</taxon>
        <taxon>Bacillaceae</taxon>
        <taxon>Lysinibacillus</taxon>
    </lineage>
</organism>
<gene>
    <name evidence="1" type="ORF">P799_08230</name>
</gene>
<accession>W7RRG3</accession>
<protein>
    <submittedName>
        <fullName evidence="1">Uncharacterized protein</fullName>
    </submittedName>
</protein>
<evidence type="ECO:0000313" key="1">
    <source>
        <dbReference type="EMBL" id="EWH34222.1"/>
    </source>
</evidence>
<sequence length="34" mass="3710">MKKLKTVLILALLATLIVTGHDSIITTLDLPYEA</sequence>
<reference evidence="1 2" key="1">
    <citation type="journal article" date="2015" name="Stand. Genomic Sci.">
        <title>Genome sequence and description of the mosquitocidal and heavy metal tolerant strain Lysinibacillus sphaericus CBAM5.</title>
        <authorList>
            <person name="Pena-Montenegro T.D."/>
            <person name="Lozano L."/>
            <person name="Dussan J."/>
        </authorList>
    </citation>
    <scope>NUCLEOTIDE SEQUENCE [LARGE SCALE GENOMIC DNA]</scope>
    <source>
        <strain evidence="1">CBAM5</strain>
    </source>
</reference>